<evidence type="ECO:0000256" key="4">
    <source>
        <dbReference type="ARBA" id="ARBA00022490"/>
    </source>
</evidence>
<reference evidence="8" key="2">
    <citation type="submission" date="2017-09" db="EMBL/GenBank/DDBJ databases">
        <title>FDA dAtabase for Regulatory Grade micrObial Sequences (FDA-ARGOS): Supporting development and validation of Infectious Disease Dx tests.</title>
        <authorList>
            <person name="Minogue T."/>
            <person name="Wolcott M."/>
            <person name="Wasieloski L."/>
            <person name="Aguilar W."/>
            <person name="Moore D."/>
            <person name="Tallon L.J."/>
            <person name="Sadzewicz L."/>
            <person name="Ott S."/>
            <person name="Zhao X."/>
            <person name="Nagaraj S."/>
            <person name="Vavikolanu K."/>
            <person name="Aluvathingal J."/>
            <person name="Nadendla S."/>
            <person name="Sichtig H."/>
        </authorList>
    </citation>
    <scope>NUCLEOTIDE SEQUENCE</scope>
    <source>
        <strain evidence="8">FDAARGOS_387</strain>
    </source>
</reference>
<evidence type="ECO:0000313" key="10">
    <source>
        <dbReference type="Proteomes" id="UP000224974"/>
    </source>
</evidence>
<evidence type="ECO:0000256" key="2">
    <source>
        <dbReference type="ARBA" id="ARBA00009695"/>
    </source>
</evidence>
<dbReference type="InterPro" id="IPR053925">
    <property type="entry name" value="RecX_HTH_3rd"/>
</dbReference>
<evidence type="ECO:0000313" key="11">
    <source>
        <dbReference type="Proteomes" id="UP000373449"/>
    </source>
</evidence>
<dbReference type="STRING" id="1111728.GCA_000427805_01818"/>
<comment type="similarity">
    <text evidence="2 5">Belongs to the RecX family.</text>
</comment>
<dbReference type="InterPro" id="IPR003783">
    <property type="entry name" value="Regulatory_RecX"/>
</dbReference>
<dbReference type="Pfam" id="PF21981">
    <property type="entry name" value="RecX_HTH3"/>
    <property type="match status" value="1"/>
</dbReference>
<feature type="domain" description="RecX second three-helical" evidence="6">
    <location>
        <begin position="60"/>
        <end position="99"/>
    </location>
</feature>
<dbReference type="GO" id="GO:0005737">
    <property type="term" value="C:cytoplasm"/>
    <property type="evidence" value="ECO:0007669"/>
    <property type="project" value="UniProtKB-SubCell"/>
</dbReference>
<proteinExistence type="inferred from homology"/>
<dbReference type="InterPro" id="IPR053924">
    <property type="entry name" value="RecX_HTH_2nd"/>
</dbReference>
<accession>A0A2C6DMF9</accession>
<dbReference type="PANTHER" id="PTHR33602">
    <property type="entry name" value="REGULATORY PROTEIN RECX FAMILY PROTEIN"/>
    <property type="match status" value="1"/>
</dbReference>
<dbReference type="Gene3D" id="1.10.10.10">
    <property type="entry name" value="Winged helix-like DNA-binding domain superfamily/Winged helix DNA-binding domain"/>
    <property type="match status" value="3"/>
</dbReference>
<feature type="domain" description="RecX third three-helical" evidence="7">
    <location>
        <begin position="104"/>
        <end position="150"/>
    </location>
</feature>
<name>A0A2C6DMF9_9GAMM</name>
<dbReference type="EMBL" id="CAADJA010000002">
    <property type="protein sequence ID" value="VFS48544.1"/>
    <property type="molecule type" value="Genomic_DNA"/>
</dbReference>
<evidence type="ECO:0000256" key="3">
    <source>
        <dbReference type="ARBA" id="ARBA00018111"/>
    </source>
</evidence>
<evidence type="ECO:0000259" key="6">
    <source>
        <dbReference type="Pfam" id="PF02631"/>
    </source>
</evidence>
<comment type="subcellular location">
    <subcellularLocation>
        <location evidence="1 5">Cytoplasm</location>
    </subcellularLocation>
</comment>
<dbReference type="HAMAP" id="MF_01114">
    <property type="entry name" value="RecX"/>
    <property type="match status" value="1"/>
</dbReference>
<dbReference type="Proteomes" id="UP000224974">
    <property type="component" value="Unassembled WGS sequence"/>
</dbReference>
<gene>
    <name evidence="5 9" type="primary">recX</name>
    <name evidence="8" type="ORF">CRN84_11235</name>
    <name evidence="9" type="ORF">NCTC12282_03250</name>
</gene>
<dbReference type="Proteomes" id="UP000373449">
    <property type="component" value="Unassembled WGS sequence"/>
</dbReference>
<comment type="function">
    <text evidence="5">Modulates RecA activity.</text>
</comment>
<keyword evidence="10" id="KW-1185">Reference proteome</keyword>
<evidence type="ECO:0000313" key="8">
    <source>
        <dbReference type="EMBL" id="PHI29873.1"/>
    </source>
</evidence>
<sequence>MNSLLPRAMRLLSQRDYSEHEMRRKLAAHSPFDRSTDKPLISPESIDQVIEYCYQHNWLNDVQFTQRFIVSRSRKGYGPQRIQAELQQKGIDRDDIRRAIVECEVDWFELAKELAVRRFGSPLPTEWKEKSKVQRYLSYRGFMQDEIQYVFTDSEE</sequence>
<evidence type="ECO:0000259" key="7">
    <source>
        <dbReference type="Pfam" id="PF21981"/>
    </source>
</evidence>
<keyword evidence="4 5" id="KW-0963">Cytoplasm</keyword>
<dbReference type="OrthoDB" id="7066780at2"/>
<evidence type="ECO:0000256" key="1">
    <source>
        <dbReference type="ARBA" id="ARBA00004496"/>
    </source>
</evidence>
<dbReference type="RefSeq" id="WP_029096523.1">
    <property type="nucleotide sequence ID" value="NZ_CAADJA010000002.1"/>
</dbReference>
<dbReference type="AlphaFoldDB" id="A0A2C6DMF9"/>
<organism evidence="8 10">
    <name type="scientific">Budvicia aquatica</name>
    <dbReference type="NCBI Taxonomy" id="82979"/>
    <lineage>
        <taxon>Bacteria</taxon>
        <taxon>Pseudomonadati</taxon>
        <taxon>Pseudomonadota</taxon>
        <taxon>Gammaproteobacteria</taxon>
        <taxon>Enterobacterales</taxon>
        <taxon>Budviciaceae</taxon>
        <taxon>Budvicia</taxon>
    </lineage>
</organism>
<dbReference type="Pfam" id="PF02631">
    <property type="entry name" value="RecX_HTH2"/>
    <property type="match status" value="1"/>
</dbReference>
<dbReference type="InterPro" id="IPR036388">
    <property type="entry name" value="WH-like_DNA-bd_sf"/>
</dbReference>
<dbReference type="GO" id="GO:0006282">
    <property type="term" value="P:regulation of DNA repair"/>
    <property type="evidence" value="ECO:0007669"/>
    <property type="project" value="UniProtKB-UniRule"/>
</dbReference>
<evidence type="ECO:0000256" key="5">
    <source>
        <dbReference type="HAMAP-Rule" id="MF_01114"/>
    </source>
</evidence>
<reference evidence="9 11" key="3">
    <citation type="submission" date="2019-03" db="EMBL/GenBank/DDBJ databases">
        <authorList>
            <consortium name="Pathogen Informatics"/>
        </authorList>
    </citation>
    <scope>NUCLEOTIDE SEQUENCE [LARGE SCALE GENOMIC DNA]</scope>
    <source>
        <strain evidence="9 11">NCTC12282</strain>
    </source>
</reference>
<dbReference type="PANTHER" id="PTHR33602:SF1">
    <property type="entry name" value="REGULATORY PROTEIN RECX FAMILY PROTEIN"/>
    <property type="match status" value="1"/>
</dbReference>
<protein>
    <recommendedName>
        <fullName evidence="3 5">Regulatory protein RecX</fullName>
    </recommendedName>
</protein>
<reference evidence="10" key="1">
    <citation type="submission" date="2017-09" db="EMBL/GenBank/DDBJ databases">
        <title>FDA dAtabase for Regulatory Grade micrObial Sequences (FDA-ARGOS): Supporting development and validation of Infectious Disease Dx tests.</title>
        <authorList>
            <person name="Minogue T."/>
            <person name="Wolcott M."/>
            <person name="Wasieloski L."/>
            <person name="Aguilar W."/>
            <person name="Moore D."/>
            <person name="Tallon L."/>
            <person name="Sadzewicz L."/>
            <person name="Ott S."/>
            <person name="Zhao X."/>
            <person name="Nagaraj S."/>
            <person name="Vavikolanu K."/>
            <person name="Aluvathingal J."/>
            <person name="Nadendla S."/>
            <person name="Sichtig H."/>
        </authorList>
    </citation>
    <scope>NUCLEOTIDE SEQUENCE [LARGE SCALE GENOMIC DNA]</scope>
    <source>
        <strain evidence="10">FDAARGOS_387</strain>
    </source>
</reference>
<evidence type="ECO:0000313" key="9">
    <source>
        <dbReference type="EMBL" id="VFS48544.1"/>
    </source>
</evidence>
<dbReference type="EMBL" id="PDDX01000001">
    <property type="protein sequence ID" value="PHI29873.1"/>
    <property type="molecule type" value="Genomic_DNA"/>
</dbReference>